<organism evidence="1">
    <name type="scientific">Arundo donax</name>
    <name type="common">Giant reed</name>
    <name type="synonym">Donax arundinaceus</name>
    <dbReference type="NCBI Taxonomy" id="35708"/>
    <lineage>
        <taxon>Eukaryota</taxon>
        <taxon>Viridiplantae</taxon>
        <taxon>Streptophyta</taxon>
        <taxon>Embryophyta</taxon>
        <taxon>Tracheophyta</taxon>
        <taxon>Spermatophyta</taxon>
        <taxon>Magnoliopsida</taxon>
        <taxon>Liliopsida</taxon>
        <taxon>Poales</taxon>
        <taxon>Poaceae</taxon>
        <taxon>PACMAD clade</taxon>
        <taxon>Arundinoideae</taxon>
        <taxon>Arundineae</taxon>
        <taxon>Arundo</taxon>
    </lineage>
</organism>
<dbReference type="EMBL" id="GBRH01232821">
    <property type="protein sequence ID" value="JAD65074.1"/>
    <property type="molecule type" value="Transcribed_RNA"/>
</dbReference>
<sequence length="48" mass="5092">MATNPVWVISIRCAPSSPSATPVYLLLIPQNFGMHVSAIQVLPLSLAS</sequence>
<name>A0A0A9BMB2_ARUDO</name>
<reference evidence="1" key="2">
    <citation type="journal article" date="2015" name="Data Brief">
        <title>Shoot transcriptome of the giant reed, Arundo donax.</title>
        <authorList>
            <person name="Barrero R.A."/>
            <person name="Guerrero F.D."/>
            <person name="Moolhuijzen P."/>
            <person name="Goolsby J.A."/>
            <person name="Tidwell J."/>
            <person name="Bellgard S.E."/>
            <person name="Bellgard M.I."/>
        </authorList>
    </citation>
    <scope>NUCLEOTIDE SEQUENCE</scope>
    <source>
        <tissue evidence="1">Shoot tissue taken approximately 20 cm above the soil surface</tissue>
    </source>
</reference>
<reference evidence="1" key="1">
    <citation type="submission" date="2014-09" db="EMBL/GenBank/DDBJ databases">
        <authorList>
            <person name="Magalhaes I.L.F."/>
            <person name="Oliveira U."/>
            <person name="Santos F.R."/>
            <person name="Vidigal T.H.D.A."/>
            <person name="Brescovit A.D."/>
            <person name="Santos A.J."/>
        </authorList>
    </citation>
    <scope>NUCLEOTIDE SEQUENCE</scope>
    <source>
        <tissue evidence="1">Shoot tissue taken approximately 20 cm above the soil surface</tissue>
    </source>
</reference>
<proteinExistence type="predicted"/>
<evidence type="ECO:0000313" key="1">
    <source>
        <dbReference type="EMBL" id="JAD65074.1"/>
    </source>
</evidence>
<dbReference type="AlphaFoldDB" id="A0A0A9BMB2"/>
<accession>A0A0A9BMB2</accession>
<protein>
    <submittedName>
        <fullName evidence="1">Uncharacterized protein</fullName>
    </submittedName>
</protein>